<proteinExistence type="predicted"/>
<keyword evidence="1" id="KW-0812">Transmembrane</keyword>
<dbReference type="STRING" id="768710.DesyoDRAFT_2506"/>
<evidence type="ECO:0000313" key="2">
    <source>
        <dbReference type="EMBL" id="EHQ89579.1"/>
    </source>
</evidence>
<organism evidence="2 3">
    <name type="scientific">Desulfosporosinus youngiae DSM 17734</name>
    <dbReference type="NCBI Taxonomy" id="768710"/>
    <lineage>
        <taxon>Bacteria</taxon>
        <taxon>Bacillati</taxon>
        <taxon>Bacillota</taxon>
        <taxon>Clostridia</taxon>
        <taxon>Eubacteriales</taxon>
        <taxon>Desulfitobacteriaceae</taxon>
        <taxon>Desulfosporosinus</taxon>
    </lineage>
</organism>
<protein>
    <submittedName>
        <fullName evidence="2">Uncharacterized protein</fullName>
    </submittedName>
</protein>
<evidence type="ECO:0000256" key="1">
    <source>
        <dbReference type="SAM" id="Phobius"/>
    </source>
</evidence>
<dbReference type="eggNOG" id="ENOG5031Z68">
    <property type="taxonomic scope" value="Bacteria"/>
</dbReference>
<dbReference type="Proteomes" id="UP000005104">
    <property type="component" value="Chromosome"/>
</dbReference>
<feature type="transmembrane region" description="Helical" evidence="1">
    <location>
        <begin position="118"/>
        <end position="142"/>
    </location>
</feature>
<feature type="transmembrane region" description="Helical" evidence="1">
    <location>
        <begin position="36"/>
        <end position="56"/>
    </location>
</feature>
<feature type="transmembrane region" description="Helical" evidence="1">
    <location>
        <begin position="162"/>
        <end position="182"/>
    </location>
</feature>
<reference evidence="2 3" key="1">
    <citation type="submission" date="2011-11" db="EMBL/GenBank/DDBJ databases">
        <title>The Noncontiguous Finished genome of Desulfosporosinus youngiae DSM 17734.</title>
        <authorList>
            <consortium name="US DOE Joint Genome Institute (JGI-PGF)"/>
            <person name="Lucas S."/>
            <person name="Han J."/>
            <person name="Lapidus A."/>
            <person name="Cheng J.-F."/>
            <person name="Goodwin L."/>
            <person name="Pitluck S."/>
            <person name="Peters L."/>
            <person name="Ovchinnikova G."/>
            <person name="Lu M."/>
            <person name="Land M.L."/>
            <person name="Hauser L."/>
            <person name="Pester M."/>
            <person name="Spring S."/>
            <person name="Ollivier B."/>
            <person name="Rattei T."/>
            <person name="Klenk H.-P."/>
            <person name="Wagner M."/>
            <person name="Loy A."/>
            <person name="Woyke T.J."/>
        </authorList>
    </citation>
    <scope>NUCLEOTIDE SEQUENCE [LARGE SCALE GENOMIC DNA]</scope>
    <source>
        <strain evidence="2 3">DSM 17734</strain>
    </source>
</reference>
<feature type="transmembrane region" description="Helical" evidence="1">
    <location>
        <begin position="232"/>
        <end position="250"/>
    </location>
</feature>
<dbReference type="RefSeq" id="WP_007783328.1">
    <property type="nucleotide sequence ID" value="NZ_CM001441.1"/>
</dbReference>
<evidence type="ECO:0000313" key="3">
    <source>
        <dbReference type="Proteomes" id="UP000005104"/>
    </source>
</evidence>
<keyword evidence="1" id="KW-0472">Membrane</keyword>
<keyword evidence="1" id="KW-1133">Transmembrane helix</keyword>
<accession>H5Y4I1</accession>
<dbReference type="EMBL" id="CM001441">
    <property type="protein sequence ID" value="EHQ89579.1"/>
    <property type="molecule type" value="Genomic_DNA"/>
</dbReference>
<gene>
    <name evidence="2" type="ORF">DesyoDRAFT_2506</name>
</gene>
<sequence>MSINETRLSNSIVKKIPWQQIVLKQYLYKLKGHSGLIYSLIFTQLLGLLSSLGMRGSMSSGGEFIWVSVNTYSGDVILIFSFIWIIIVSSLIGSQSYRSIGFSVVSNRMTDHTSNIMLLLTSAVFAGVTGVLMSVGQRIIMIMTQSEGEFLVGELGIAPQNLLLGIFVASLYLILLAAITYLIQTISTLNKTSAIILGMVILTFGFGYIRIFAFNFGNLMGFYISESSLELFVLKVFSTVCLLFGLSMFISKLMEVKR</sequence>
<name>H5Y4I1_9FIRM</name>
<feature type="transmembrane region" description="Helical" evidence="1">
    <location>
        <begin position="194"/>
        <end position="212"/>
    </location>
</feature>
<dbReference type="AlphaFoldDB" id="H5Y4I1"/>
<keyword evidence="3" id="KW-1185">Reference proteome</keyword>
<feature type="transmembrane region" description="Helical" evidence="1">
    <location>
        <begin position="76"/>
        <end position="97"/>
    </location>
</feature>
<dbReference type="HOGENOM" id="CLU_094507_1_0_9"/>